<protein>
    <recommendedName>
        <fullName evidence="4">GATA-type domain-containing protein</fullName>
    </recommendedName>
</protein>
<reference evidence="2 3" key="1">
    <citation type="submission" date="2020-01" db="EMBL/GenBank/DDBJ databases">
        <title>Draft genome sequence of Aspergillus lentulus IFM 60648.</title>
        <authorList>
            <person name="Takahashi H."/>
            <person name="Yaguchi T."/>
        </authorList>
    </citation>
    <scope>NUCLEOTIDE SEQUENCE [LARGE SCALE GENOMIC DNA]</scope>
    <source>
        <strain evidence="2 3">IFM 60648</strain>
    </source>
</reference>
<evidence type="ECO:0008006" key="4">
    <source>
        <dbReference type="Google" id="ProtNLM"/>
    </source>
</evidence>
<name>A0ABQ1A2J5_ASPLE</name>
<evidence type="ECO:0000256" key="1">
    <source>
        <dbReference type="SAM" id="MobiDB-lite"/>
    </source>
</evidence>
<sequence length="138" mass="15786">MTTQPIEKNTQRIPDTQPVSNVLRPKPEGEMTESVLHWLPQKGAGPTLVPQDNGTYMCNTCDSWAKNHKGERHWNSDGSESKDRVCQCPGCPKKGAGVSWAKWPDGNHACRTCWEYRGKNPDDWQNHDHSLFRKRCRK</sequence>
<feature type="compositionally biased region" description="Polar residues" evidence="1">
    <location>
        <begin position="1"/>
        <end position="20"/>
    </location>
</feature>
<comment type="caution">
    <text evidence="2">The sequence shown here is derived from an EMBL/GenBank/DDBJ whole genome shotgun (WGS) entry which is preliminary data.</text>
</comment>
<dbReference type="EMBL" id="BLKI01000015">
    <property type="protein sequence ID" value="GFF72037.1"/>
    <property type="molecule type" value="Genomic_DNA"/>
</dbReference>
<proteinExistence type="predicted"/>
<feature type="region of interest" description="Disordered" evidence="1">
    <location>
        <begin position="1"/>
        <end position="31"/>
    </location>
</feature>
<dbReference type="Proteomes" id="UP000465220">
    <property type="component" value="Unassembled WGS sequence"/>
</dbReference>
<organism evidence="2 3">
    <name type="scientific">Aspergillus lentulus</name>
    <dbReference type="NCBI Taxonomy" id="293939"/>
    <lineage>
        <taxon>Eukaryota</taxon>
        <taxon>Fungi</taxon>
        <taxon>Dikarya</taxon>
        <taxon>Ascomycota</taxon>
        <taxon>Pezizomycotina</taxon>
        <taxon>Eurotiomycetes</taxon>
        <taxon>Eurotiomycetidae</taxon>
        <taxon>Eurotiales</taxon>
        <taxon>Aspergillaceae</taxon>
        <taxon>Aspergillus</taxon>
        <taxon>Aspergillus subgen. Fumigati</taxon>
    </lineage>
</organism>
<evidence type="ECO:0000313" key="3">
    <source>
        <dbReference type="Proteomes" id="UP000465220"/>
    </source>
</evidence>
<accession>A0ABQ1A2J5</accession>
<keyword evidence="3" id="KW-1185">Reference proteome</keyword>
<gene>
    <name evidence="2" type="ORF">IFM60648_03582</name>
</gene>
<evidence type="ECO:0000313" key="2">
    <source>
        <dbReference type="EMBL" id="GFF72037.1"/>
    </source>
</evidence>